<evidence type="ECO:0000313" key="3">
    <source>
        <dbReference type="Proteomes" id="UP000595437"/>
    </source>
</evidence>
<dbReference type="Proteomes" id="UP000595437">
    <property type="component" value="Chromosome 2"/>
</dbReference>
<feature type="region of interest" description="Disordered" evidence="1">
    <location>
        <begin position="1"/>
        <end position="22"/>
    </location>
</feature>
<dbReference type="AlphaFoldDB" id="A0A7T8KKI3"/>
<name>A0A7T8KKI3_CALRO</name>
<accession>A0A7T8KKI3</accession>
<organism evidence="2 3">
    <name type="scientific">Caligus rogercresseyi</name>
    <name type="common">Sea louse</name>
    <dbReference type="NCBI Taxonomy" id="217165"/>
    <lineage>
        <taxon>Eukaryota</taxon>
        <taxon>Metazoa</taxon>
        <taxon>Ecdysozoa</taxon>
        <taxon>Arthropoda</taxon>
        <taxon>Crustacea</taxon>
        <taxon>Multicrustacea</taxon>
        <taxon>Hexanauplia</taxon>
        <taxon>Copepoda</taxon>
        <taxon>Siphonostomatoida</taxon>
        <taxon>Caligidae</taxon>
        <taxon>Caligus</taxon>
    </lineage>
</organism>
<evidence type="ECO:0000313" key="2">
    <source>
        <dbReference type="EMBL" id="QQP57609.1"/>
    </source>
</evidence>
<proteinExistence type="predicted"/>
<dbReference type="EMBL" id="CP045891">
    <property type="protein sequence ID" value="QQP57609.1"/>
    <property type="molecule type" value="Genomic_DNA"/>
</dbReference>
<protein>
    <submittedName>
        <fullName evidence="2">Uncharacterized protein</fullName>
    </submittedName>
</protein>
<reference evidence="3" key="1">
    <citation type="submission" date="2021-01" db="EMBL/GenBank/DDBJ databases">
        <title>Caligus Genome Assembly.</title>
        <authorList>
            <person name="Gallardo-Escarate C."/>
        </authorList>
    </citation>
    <scope>NUCLEOTIDE SEQUENCE [LARGE SCALE GENOMIC DNA]</scope>
</reference>
<feature type="compositionally biased region" description="Basic and acidic residues" evidence="1">
    <location>
        <begin position="1"/>
        <end position="14"/>
    </location>
</feature>
<gene>
    <name evidence="2" type="ORF">FKW44_002650</name>
</gene>
<keyword evidence="3" id="KW-1185">Reference proteome</keyword>
<sequence>MLIEDPQVHTEPESPARLPNGGHRLKPVRWFVLFSYDSLLDETEEEIHSRNGIGIGLGPLTWNGTAPSPARCGCCHRS</sequence>
<evidence type="ECO:0000256" key="1">
    <source>
        <dbReference type="SAM" id="MobiDB-lite"/>
    </source>
</evidence>